<dbReference type="GO" id="GO:0016788">
    <property type="term" value="F:hydrolase activity, acting on ester bonds"/>
    <property type="evidence" value="ECO:0007669"/>
    <property type="project" value="InterPro"/>
</dbReference>
<feature type="domain" description="VRR-NUC" evidence="5">
    <location>
        <begin position="77"/>
        <end position="189"/>
    </location>
</feature>
<sequence>MTDYAKGSGSGSVGSGQGQTNTVRLRPNTLDPQDRRVICSAICKCDAMPSIGSEGQTLKQQCVSGRLRAMDALTDHQSPYKAEVNYDMSRVPPAPIMDSGIATKTHDYLPGWIQKYWPGGLADYTPGVGNIRRPDVVIVNDPSLPPTQDNLKSVVEIKFGDDSFTKTQRDAYERIAGDPAKVVAMNPQDCGCDDDAQQSEAQSSISEQAGDLFLKGLQSFLRSPPPALPPVFAP</sequence>
<gene>
    <name evidence="6" type="ORF">C0Z18_02070</name>
</gene>
<feature type="region of interest" description="Disordered" evidence="4">
    <location>
        <begin position="187"/>
        <end position="207"/>
    </location>
</feature>
<keyword evidence="3" id="KW-0378">Hydrolase</keyword>
<proteinExistence type="predicted"/>
<dbReference type="OrthoDB" id="6675421at2"/>
<dbReference type="EMBL" id="PNYA01000002">
    <property type="protein sequence ID" value="PMS23031.1"/>
    <property type="molecule type" value="Genomic_DNA"/>
</dbReference>
<evidence type="ECO:0000313" key="6">
    <source>
        <dbReference type="EMBL" id="PMS23031.1"/>
    </source>
</evidence>
<keyword evidence="2" id="KW-0540">Nuclease</keyword>
<protein>
    <recommendedName>
        <fullName evidence="5">VRR-NUC domain-containing protein</fullName>
    </recommendedName>
</protein>
<dbReference type="InterPro" id="IPR014883">
    <property type="entry name" value="VRR_NUC"/>
</dbReference>
<evidence type="ECO:0000259" key="5">
    <source>
        <dbReference type="SMART" id="SM00990"/>
    </source>
</evidence>
<comment type="caution">
    <text evidence="6">The sequence shown here is derived from an EMBL/GenBank/DDBJ whole genome shotgun (WGS) entry which is preliminary data.</text>
</comment>
<dbReference type="Pfam" id="PF08774">
    <property type="entry name" value="VRR_NUC"/>
    <property type="match status" value="1"/>
</dbReference>
<comment type="cofactor">
    <cofactor evidence="1">
        <name>Mg(2+)</name>
        <dbReference type="ChEBI" id="CHEBI:18420"/>
    </cofactor>
</comment>
<evidence type="ECO:0000256" key="2">
    <source>
        <dbReference type="ARBA" id="ARBA00022722"/>
    </source>
</evidence>
<accession>A0A2N7W0X7</accession>
<name>A0A2N7W0X7_9BURK</name>
<evidence type="ECO:0000256" key="3">
    <source>
        <dbReference type="ARBA" id="ARBA00022801"/>
    </source>
</evidence>
<feature type="compositionally biased region" description="Low complexity" evidence="4">
    <location>
        <begin position="198"/>
        <end position="207"/>
    </location>
</feature>
<dbReference type="AlphaFoldDB" id="A0A2N7W0X7"/>
<evidence type="ECO:0000313" key="7">
    <source>
        <dbReference type="Proteomes" id="UP000235616"/>
    </source>
</evidence>
<dbReference type="Proteomes" id="UP000235616">
    <property type="component" value="Unassembled WGS sequence"/>
</dbReference>
<dbReference type="GO" id="GO:0004518">
    <property type="term" value="F:nuclease activity"/>
    <property type="evidence" value="ECO:0007669"/>
    <property type="project" value="UniProtKB-KW"/>
</dbReference>
<feature type="compositionally biased region" description="Gly residues" evidence="4">
    <location>
        <begin position="8"/>
        <end position="17"/>
    </location>
</feature>
<evidence type="ECO:0000256" key="1">
    <source>
        <dbReference type="ARBA" id="ARBA00001946"/>
    </source>
</evidence>
<reference evidence="6 7" key="1">
    <citation type="submission" date="2018-01" db="EMBL/GenBank/DDBJ databases">
        <title>Whole genome analyses suggest that Burkholderia sensu lato contains two further novel genera in the rhizoxinica-symbiotica group Mycetohabitans gen. nov., and Trinickia gen. nov.: implications for the evolution of diazotrophy and nodulation in the Burkholderiaceae.</title>
        <authorList>
            <person name="Estrada-de los Santos P."/>
            <person name="Palmer M."/>
            <person name="Chavez-Ramirez B."/>
            <person name="Beukes C."/>
            <person name="Steenkamp E.T."/>
            <person name="Hirsch A.M."/>
            <person name="Manyaka P."/>
            <person name="Maluk M."/>
            <person name="Lafos M."/>
            <person name="Crook M."/>
            <person name="Gross E."/>
            <person name="Simon M.F."/>
            <person name="Bueno dos Reis Junior F."/>
            <person name="Poole P.S."/>
            <person name="Venter S.N."/>
            <person name="James E.K."/>
        </authorList>
    </citation>
    <scope>NUCLEOTIDE SEQUENCE [LARGE SCALE GENOMIC DNA]</scope>
    <source>
        <strain evidence="6 7">GIMN1.004</strain>
    </source>
</reference>
<keyword evidence="7" id="KW-1185">Reference proteome</keyword>
<feature type="region of interest" description="Disordered" evidence="4">
    <location>
        <begin position="1"/>
        <end position="29"/>
    </location>
</feature>
<evidence type="ECO:0000256" key="4">
    <source>
        <dbReference type="SAM" id="MobiDB-lite"/>
    </source>
</evidence>
<dbReference type="RefSeq" id="WP_102643721.1">
    <property type="nucleotide sequence ID" value="NZ_PNYA01000002.1"/>
</dbReference>
<organism evidence="6 7">
    <name type="scientific">Trinickia dabaoshanensis</name>
    <dbReference type="NCBI Taxonomy" id="564714"/>
    <lineage>
        <taxon>Bacteria</taxon>
        <taxon>Pseudomonadati</taxon>
        <taxon>Pseudomonadota</taxon>
        <taxon>Betaproteobacteria</taxon>
        <taxon>Burkholderiales</taxon>
        <taxon>Burkholderiaceae</taxon>
        <taxon>Trinickia</taxon>
    </lineage>
</organism>
<dbReference type="SMART" id="SM00990">
    <property type="entry name" value="VRR_NUC"/>
    <property type="match status" value="1"/>
</dbReference>